<dbReference type="Pfam" id="PF03544">
    <property type="entry name" value="TonB_C"/>
    <property type="match status" value="1"/>
</dbReference>
<evidence type="ECO:0000256" key="2">
    <source>
        <dbReference type="ARBA" id="ARBA00022692"/>
    </source>
</evidence>
<proteinExistence type="predicted"/>
<organism evidence="7 8">
    <name type="scientific">Labrys okinawensis</name>
    <dbReference type="NCBI Taxonomy" id="346911"/>
    <lineage>
        <taxon>Bacteria</taxon>
        <taxon>Pseudomonadati</taxon>
        <taxon>Pseudomonadota</taxon>
        <taxon>Alphaproteobacteria</taxon>
        <taxon>Hyphomicrobiales</taxon>
        <taxon>Xanthobacteraceae</taxon>
        <taxon>Labrys</taxon>
    </lineage>
</organism>
<evidence type="ECO:0000313" key="7">
    <source>
        <dbReference type="EMBL" id="PRH87891.1"/>
    </source>
</evidence>
<gene>
    <name evidence="7" type="ORF">C5L14_08245</name>
</gene>
<dbReference type="AlphaFoldDB" id="A0A2S9QEW4"/>
<evidence type="ECO:0000259" key="6">
    <source>
        <dbReference type="PROSITE" id="PS52015"/>
    </source>
</evidence>
<sequence>METLFCSRSSVQRVFATLGDFASRKALQLPGTTMSAFRRYALILALLGAPQGALLAASPAWARSKPAPAPPPITDARSWHAALLRQVAASTRFPNLPQPPLKEGEVPPPLPSGQVTIQFVLDRNGQVHSATVIQGSGRSEFDQAALEAPKRATPLPKPPANVTGESFSLRLPIVFRGGSQPQNTPKGTPPRAN</sequence>
<dbReference type="GO" id="GO:0016020">
    <property type="term" value="C:membrane"/>
    <property type="evidence" value="ECO:0007669"/>
    <property type="project" value="UniProtKB-SubCell"/>
</dbReference>
<name>A0A2S9QEW4_9HYPH</name>
<feature type="region of interest" description="Disordered" evidence="5">
    <location>
        <begin position="174"/>
        <end position="193"/>
    </location>
</feature>
<keyword evidence="4" id="KW-0472">Membrane</keyword>
<dbReference type="OrthoDB" id="7433592at2"/>
<keyword evidence="2" id="KW-0812">Transmembrane</keyword>
<dbReference type="GO" id="GO:0055085">
    <property type="term" value="P:transmembrane transport"/>
    <property type="evidence" value="ECO:0007669"/>
    <property type="project" value="InterPro"/>
</dbReference>
<evidence type="ECO:0000256" key="3">
    <source>
        <dbReference type="ARBA" id="ARBA00022989"/>
    </source>
</evidence>
<evidence type="ECO:0000256" key="4">
    <source>
        <dbReference type="ARBA" id="ARBA00023136"/>
    </source>
</evidence>
<reference evidence="7 8" key="1">
    <citation type="submission" date="2018-02" db="EMBL/GenBank/DDBJ databases">
        <title>Whole genome sequencing of endophytic bacterium.</title>
        <authorList>
            <person name="Eedara R."/>
            <person name="Podile A.R."/>
        </authorList>
    </citation>
    <scope>NUCLEOTIDE SEQUENCE [LARGE SCALE GENOMIC DNA]</scope>
    <source>
        <strain evidence="7 8">RP1T</strain>
    </source>
</reference>
<dbReference type="Gene3D" id="3.30.1150.10">
    <property type="match status" value="1"/>
</dbReference>
<dbReference type="NCBIfam" id="TIGR01352">
    <property type="entry name" value="tonB_Cterm"/>
    <property type="match status" value="1"/>
</dbReference>
<dbReference type="InterPro" id="IPR037682">
    <property type="entry name" value="TonB_C"/>
</dbReference>
<dbReference type="PROSITE" id="PS52015">
    <property type="entry name" value="TONB_CTD"/>
    <property type="match status" value="1"/>
</dbReference>
<accession>A0A2S9QEW4</accession>
<evidence type="ECO:0000313" key="8">
    <source>
        <dbReference type="Proteomes" id="UP000237682"/>
    </source>
</evidence>
<keyword evidence="8" id="KW-1185">Reference proteome</keyword>
<dbReference type="SUPFAM" id="SSF74653">
    <property type="entry name" value="TolA/TonB C-terminal domain"/>
    <property type="match status" value="1"/>
</dbReference>
<feature type="domain" description="TonB C-terminal" evidence="6">
    <location>
        <begin position="87"/>
        <end position="184"/>
    </location>
</feature>
<dbReference type="InterPro" id="IPR006260">
    <property type="entry name" value="TonB/TolA_C"/>
</dbReference>
<comment type="subcellular location">
    <subcellularLocation>
        <location evidence="1">Membrane</location>
        <topology evidence="1">Single-pass membrane protein</topology>
    </subcellularLocation>
</comment>
<evidence type="ECO:0000256" key="5">
    <source>
        <dbReference type="SAM" id="MobiDB-lite"/>
    </source>
</evidence>
<dbReference type="Proteomes" id="UP000237682">
    <property type="component" value="Unassembled WGS sequence"/>
</dbReference>
<comment type="caution">
    <text evidence="7">The sequence shown here is derived from an EMBL/GenBank/DDBJ whole genome shotgun (WGS) entry which is preliminary data.</text>
</comment>
<keyword evidence="3" id="KW-1133">Transmembrane helix</keyword>
<evidence type="ECO:0000256" key="1">
    <source>
        <dbReference type="ARBA" id="ARBA00004167"/>
    </source>
</evidence>
<protein>
    <recommendedName>
        <fullName evidence="6">TonB C-terminal domain-containing protein</fullName>
    </recommendedName>
</protein>
<dbReference type="EMBL" id="PUEJ01000003">
    <property type="protein sequence ID" value="PRH87891.1"/>
    <property type="molecule type" value="Genomic_DNA"/>
</dbReference>